<sequence>MPLWHKNICAWISTNQGIVHEQSIYVDYNTDIVNCYIAGMAGQTFTVWWRNNDKNFSTSTILSLDGITVPGKILQGVGTARRSGSRVSGNTERPFVFEDLTAGLLTSEVPMDNGVITLTVTRVKLLERQTATALAPLPSTAVLGKRKAVCGFQVGFGEEALTVPRQDCTWKIAPLEVDTLGSPPKPFVTFVFRYRSLEYLHTRGLLYPPTPFWQFMPTSSFPPPAPVPTIYPPLVPQVPNALPFSAPLATIFPTSTPQVPNVHPHSTPPVPNNVSLPIPPVSRVVTNASINTKRRKLQHVSSTMVASPSASAQEQDQEQEEEEEDHSSQTFMVPNTVQVQQQQVEAEKRNDGTIPLDPTEAANRVRQELLAKLPPNYMEDPMYEGIVQFLQRTNSSLDSTATSAPSTLRKTSGSKARARRPAKSRTASAANHAMGLISHPQPAESTSWTGESLNEQFGDYFDFQGFTDDSNTSDST</sequence>
<evidence type="ECO:0000313" key="2">
    <source>
        <dbReference type="EMBL" id="KAF9475863.1"/>
    </source>
</evidence>
<dbReference type="AlphaFoldDB" id="A0A9P5YU44"/>
<feature type="compositionally biased region" description="Polar residues" evidence="1">
    <location>
        <begin position="397"/>
        <end position="411"/>
    </location>
</feature>
<feature type="compositionally biased region" description="Polar residues" evidence="1">
    <location>
        <begin position="299"/>
        <end position="312"/>
    </location>
</feature>
<proteinExistence type="predicted"/>
<reference evidence="2" key="1">
    <citation type="submission" date="2020-11" db="EMBL/GenBank/DDBJ databases">
        <authorList>
            <consortium name="DOE Joint Genome Institute"/>
            <person name="Ahrendt S."/>
            <person name="Riley R."/>
            <person name="Andreopoulos W."/>
            <person name="Labutti K."/>
            <person name="Pangilinan J."/>
            <person name="Ruiz-Duenas F.J."/>
            <person name="Barrasa J.M."/>
            <person name="Sanchez-Garcia M."/>
            <person name="Camarero S."/>
            <person name="Miyauchi S."/>
            <person name="Serrano A."/>
            <person name="Linde D."/>
            <person name="Babiker R."/>
            <person name="Drula E."/>
            <person name="Ayuso-Fernandez I."/>
            <person name="Pacheco R."/>
            <person name="Padilla G."/>
            <person name="Ferreira P."/>
            <person name="Barriuso J."/>
            <person name="Kellner H."/>
            <person name="Castanera R."/>
            <person name="Alfaro M."/>
            <person name="Ramirez L."/>
            <person name="Pisabarro A.G."/>
            <person name="Kuo A."/>
            <person name="Tritt A."/>
            <person name="Lipzen A."/>
            <person name="He G."/>
            <person name="Yan M."/>
            <person name="Ng V."/>
            <person name="Cullen D."/>
            <person name="Martin F."/>
            <person name="Rosso M.-N."/>
            <person name="Henrissat B."/>
            <person name="Hibbett D."/>
            <person name="Martinez A.T."/>
            <person name="Grigoriev I.V."/>
        </authorList>
    </citation>
    <scope>NUCLEOTIDE SEQUENCE</scope>
    <source>
        <strain evidence="2">CIRM-BRFM 674</strain>
    </source>
</reference>
<gene>
    <name evidence="2" type="ORF">BDN70DRAFT_883194</name>
</gene>
<feature type="region of interest" description="Disordered" evidence="1">
    <location>
        <begin position="397"/>
        <end position="451"/>
    </location>
</feature>
<keyword evidence="3" id="KW-1185">Reference proteome</keyword>
<dbReference type="Proteomes" id="UP000807469">
    <property type="component" value="Unassembled WGS sequence"/>
</dbReference>
<dbReference type="OrthoDB" id="3237202at2759"/>
<accession>A0A9P5YU44</accession>
<evidence type="ECO:0000313" key="3">
    <source>
        <dbReference type="Proteomes" id="UP000807469"/>
    </source>
</evidence>
<dbReference type="EMBL" id="MU155316">
    <property type="protein sequence ID" value="KAF9475863.1"/>
    <property type="molecule type" value="Genomic_DNA"/>
</dbReference>
<evidence type="ECO:0000256" key="1">
    <source>
        <dbReference type="SAM" id="MobiDB-lite"/>
    </source>
</evidence>
<feature type="region of interest" description="Disordered" evidence="1">
    <location>
        <begin position="292"/>
        <end position="333"/>
    </location>
</feature>
<comment type="caution">
    <text evidence="2">The sequence shown here is derived from an EMBL/GenBank/DDBJ whole genome shotgun (WGS) entry which is preliminary data.</text>
</comment>
<name>A0A9P5YU44_9AGAR</name>
<protein>
    <submittedName>
        <fullName evidence="2">Uncharacterized protein</fullName>
    </submittedName>
</protein>
<feature type="compositionally biased region" description="Acidic residues" evidence="1">
    <location>
        <begin position="315"/>
        <end position="325"/>
    </location>
</feature>
<organism evidence="2 3">
    <name type="scientific">Pholiota conissans</name>
    <dbReference type="NCBI Taxonomy" id="109636"/>
    <lineage>
        <taxon>Eukaryota</taxon>
        <taxon>Fungi</taxon>
        <taxon>Dikarya</taxon>
        <taxon>Basidiomycota</taxon>
        <taxon>Agaricomycotina</taxon>
        <taxon>Agaricomycetes</taxon>
        <taxon>Agaricomycetidae</taxon>
        <taxon>Agaricales</taxon>
        <taxon>Agaricineae</taxon>
        <taxon>Strophariaceae</taxon>
        <taxon>Pholiota</taxon>
    </lineage>
</organism>